<comment type="similarity">
    <text evidence="8">Belongs to the TonB-dependent receptor family.</text>
</comment>
<dbReference type="PANTHER" id="PTHR30069:SF29">
    <property type="entry name" value="HEMOGLOBIN AND HEMOGLOBIN-HAPTOGLOBIN-BINDING PROTEIN 1-RELATED"/>
    <property type="match status" value="1"/>
</dbReference>
<dbReference type="InterPro" id="IPR039426">
    <property type="entry name" value="TonB-dep_rcpt-like"/>
</dbReference>
<dbReference type="Pfam" id="PF13620">
    <property type="entry name" value="CarboxypepD_reg"/>
    <property type="match status" value="1"/>
</dbReference>
<sequence>MVPNFTISFILLLLSASIPTIYAQQKEAKNFDISGIIEDENGEVLKGANITASNLNQSKSTQSDSEGKYQIKNLQRGVFLLEIRKGDFIAHHQIAVNPENLHHNITINTSENELDEVHLRADSFKTKMEKKGFALNVVETGEASIRNIQTNELLNTTVGVKIRQNGGLGSRAEYSLNGLSGSAVRIFIDGIPISTFGSSYNLNSIPPSMIERIEVYKGVVPGHLADDALGGAINIVLNKQSDKNINASVSYGSFNTFQANVNGLYRFDNSGFTVKASAFHNYSDNDYEVSGRSIVVTGLGGQQTPITARRFNDAYRSTGGTVQVGYTDVKWADQFFVGFTGSDDYKEVQHGAFMTIMPYEGRFLESDASLANLTYQKEDLFTPGLDVNVTGYYGKRNRQVNDTVPWAYSWNGERAIDFRGNEYKYTWGSQQEGGPTLAKINRNVASIRTGVAYAISDNHTILANHVYSGIDREDSDKLQSVLENTFVGTRDLNKNILSITYELNAFNDRLKTNLFGKYYQQKSISVDPEIQRNPDGSSEIVDDVVSSNKKYEGYGFAASYELSPTITLLASAEKAVRLPNETEIFGNDGDNVVANASINPEQSNNYNLGVKLGTFNFKKHQFNASTNLFTRNIKDRIGLPIETSLNVDEELIVYVNQGSGTSKGIDAQLGYTYNNNFGLNFNISRFDLKIENRGVEIDVPNTPFFTMNGNLRYSIKNLIQKNSMLNLFYTMYFTDEFSYLVPQGSNTVGDDFFKVPQQLAQDLGLSYTFPNQNFVMSFDVKNIFNKPVYDNLSVQKPGRAFYLKLNYSINKF</sequence>
<dbReference type="GO" id="GO:0009279">
    <property type="term" value="C:cell outer membrane"/>
    <property type="evidence" value="ECO:0007669"/>
    <property type="project" value="UniProtKB-SubCell"/>
</dbReference>
<comment type="subcellular location">
    <subcellularLocation>
        <location evidence="1 8">Cell outer membrane</location>
        <topology evidence="1 8">Multi-pass membrane protein</topology>
    </subcellularLocation>
</comment>
<dbReference type="RefSeq" id="WP_232228881.1">
    <property type="nucleotide sequence ID" value="NZ_FOOH01000021.1"/>
</dbReference>
<feature type="chain" id="PRO_5011583612" evidence="9">
    <location>
        <begin position="24"/>
        <end position="812"/>
    </location>
</feature>
<protein>
    <submittedName>
        <fullName evidence="11">Outer membrane receptor proteins, mostly Fe transport</fullName>
    </submittedName>
</protein>
<evidence type="ECO:0000256" key="8">
    <source>
        <dbReference type="PROSITE-ProRule" id="PRU01360"/>
    </source>
</evidence>
<evidence type="ECO:0000256" key="2">
    <source>
        <dbReference type="ARBA" id="ARBA00022448"/>
    </source>
</evidence>
<keyword evidence="2 8" id="KW-0813">Transport</keyword>
<dbReference type="Proteomes" id="UP000199116">
    <property type="component" value="Unassembled WGS sequence"/>
</dbReference>
<keyword evidence="5 9" id="KW-0732">Signal</keyword>
<dbReference type="GO" id="GO:0044718">
    <property type="term" value="P:siderophore transmembrane transport"/>
    <property type="evidence" value="ECO:0007669"/>
    <property type="project" value="TreeGrafter"/>
</dbReference>
<keyword evidence="7 8" id="KW-0998">Cell outer membrane</keyword>
<dbReference type="InterPro" id="IPR036942">
    <property type="entry name" value="Beta-barrel_TonB_sf"/>
</dbReference>
<evidence type="ECO:0000259" key="10">
    <source>
        <dbReference type="Pfam" id="PF07715"/>
    </source>
</evidence>
<dbReference type="InterPro" id="IPR012910">
    <property type="entry name" value="Plug_dom"/>
</dbReference>
<dbReference type="Gene3D" id="2.60.40.1120">
    <property type="entry name" value="Carboxypeptidase-like, regulatory domain"/>
    <property type="match status" value="1"/>
</dbReference>
<evidence type="ECO:0000256" key="3">
    <source>
        <dbReference type="ARBA" id="ARBA00022452"/>
    </source>
</evidence>
<dbReference type="AlphaFoldDB" id="A0A1I2NFZ4"/>
<organism evidence="11 12">
    <name type="scientific">Salegentibacter agarivorans</name>
    <dbReference type="NCBI Taxonomy" id="345907"/>
    <lineage>
        <taxon>Bacteria</taxon>
        <taxon>Pseudomonadati</taxon>
        <taxon>Bacteroidota</taxon>
        <taxon>Flavobacteriia</taxon>
        <taxon>Flavobacteriales</taxon>
        <taxon>Flavobacteriaceae</taxon>
        <taxon>Salegentibacter</taxon>
    </lineage>
</organism>
<keyword evidence="11" id="KW-0675">Receptor</keyword>
<evidence type="ECO:0000256" key="1">
    <source>
        <dbReference type="ARBA" id="ARBA00004571"/>
    </source>
</evidence>
<evidence type="ECO:0000256" key="5">
    <source>
        <dbReference type="ARBA" id="ARBA00022729"/>
    </source>
</evidence>
<keyword evidence="3 8" id="KW-1134">Transmembrane beta strand</keyword>
<feature type="signal peptide" evidence="9">
    <location>
        <begin position="1"/>
        <end position="23"/>
    </location>
</feature>
<gene>
    <name evidence="11" type="ORF">SAMN04488033_12165</name>
</gene>
<reference evidence="12" key="1">
    <citation type="submission" date="2016-10" db="EMBL/GenBank/DDBJ databases">
        <authorList>
            <person name="Varghese N."/>
            <person name="Submissions S."/>
        </authorList>
    </citation>
    <scope>NUCLEOTIDE SEQUENCE [LARGE SCALE GENOMIC DNA]</scope>
    <source>
        <strain evidence="12">DSM 23515</strain>
    </source>
</reference>
<accession>A0A1I2NFZ4</accession>
<evidence type="ECO:0000256" key="4">
    <source>
        <dbReference type="ARBA" id="ARBA00022692"/>
    </source>
</evidence>
<dbReference type="PROSITE" id="PS52016">
    <property type="entry name" value="TONB_DEPENDENT_REC_3"/>
    <property type="match status" value="1"/>
</dbReference>
<evidence type="ECO:0000256" key="7">
    <source>
        <dbReference type="ARBA" id="ARBA00023237"/>
    </source>
</evidence>
<evidence type="ECO:0000313" key="12">
    <source>
        <dbReference type="Proteomes" id="UP000199116"/>
    </source>
</evidence>
<dbReference type="InterPro" id="IPR008969">
    <property type="entry name" value="CarboxyPept-like_regulatory"/>
</dbReference>
<dbReference type="Pfam" id="PF07715">
    <property type="entry name" value="Plug"/>
    <property type="match status" value="1"/>
</dbReference>
<dbReference type="SUPFAM" id="SSF49464">
    <property type="entry name" value="Carboxypeptidase regulatory domain-like"/>
    <property type="match status" value="1"/>
</dbReference>
<evidence type="ECO:0000256" key="6">
    <source>
        <dbReference type="ARBA" id="ARBA00023136"/>
    </source>
</evidence>
<keyword evidence="12" id="KW-1185">Reference proteome</keyword>
<proteinExistence type="inferred from homology"/>
<dbReference type="InterPro" id="IPR037066">
    <property type="entry name" value="Plug_dom_sf"/>
</dbReference>
<name>A0A1I2NFZ4_9FLAO</name>
<evidence type="ECO:0000313" key="11">
    <source>
        <dbReference type="EMBL" id="SFG02855.1"/>
    </source>
</evidence>
<keyword evidence="6 8" id="KW-0472">Membrane</keyword>
<dbReference type="EMBL" id="FOOH01000021">
    <property type="protein sequence ID" value="SFG02855.1"/>
    <property type="molecule type" value="Genomic_DNA"/>
</dbReference>
<dbReference type="Gene3D" id="2.170.130.10">
    <property type="entry name" value="TonB-dependent receptor, plug domain"/>
    <property type="match status" value="1"/>
</dbReference>
<evidence type="ECO:0000256" key="9">
    <source>
        <dbReference type="SAM" id="SignalP"/>
    </source>
</evidence>
<dbReference type="Gene3D" id="2.40.170.20">
    <property type="entry name" value="TonB-dependent receptor, beta-barrel domain"/>
    <property type="match status" value="1"/>
</dbReference>
<dbReference type="PANTHER" id="PTHR30069">
    <property type="entry name" value="TONB-DEPENDENT OUTER MEMBRANE RECEPTOR"/>
    <property type="match status" value="1"/>
</dbReference>
<feature type="domain" description="TonB-dependent receptor plug" evidence="10">
    <location>
        <begin position="149"/>
        <end position="231"/>
    </location>
</feature>
<keyword evidence="4 8" id="KW-0812">Transmembrane</keyword>
<dbReference type="SUPFAM" id="SSF56935">
    <property type="entry name" value="Porins"/>
    <property type="match status" value="1"/>
</dbReference>
<dbReference type="GO" id="GO:0015344">
    <property type="term" value="F:siderophore uptake transmembrane transporter activity"/>
    <property type="evidence" value="ECO:0007669"/>
    <property type="project" value="TreeGrafter"/>
</dbReference>